<sequence>MEDPVDIKAFRFKARLTQKELAKQIDVTIATISLAERKRPSKKLSRKIRTTFPEYFRKWEREKPVMLKDPELEKEVKELRKENSDLKRYKNRCIWLEKEKKSLMQHNEELQEKLKKLNN</sequence>
<dbReference type="PROSITE" id="PS50943">
    <property type="entry name" value="HTH_CROC1"/>
    <property type="match status" value="1"/>
</dbReference>
<name>A0ABU3E050_9FLAO</name>
<accession>A0ABU3E050</accession>
<dbReference type="Gene3D" id="1.10.260.40">
    <property type="entry name" value="lambda repressor-like DNA-binding domains"/>
    <property type="match status" value="1"/>
</dbReference>
<dbReference type="EMBL" id="JAVRHM010000005">
    <property type="protein sequence ID" value="MDT0689343.1"/>
    <property type="molecule type" value="Genomic_DNA"/>
</dbReference>
<dbReference type="Proteomes" id="UP001261624">
    <property type="component" value="Unassembled WGS sequence"/>
</dbReference>
<gene>
    <name evidence="3" type="ORF">RM549_06070</name>
</gene>
<evidence type="ECO:0000256" key="1">
    <source>
        <dbReference type="SAM" id="Coils"/>
    </source>
</evidence>
<proteinExistence type="predicted"/>
<dbReference type="SUPFAM" id="SSF47413">
    <property type="entry name" value="lambda repressor-like DNA-binding domains"/>
    <property type="match status" value="1"/>
</dbReference>
<protein>
    <recommendedName>
        <fullName evidence="2">HTH cro/C1-type domain-containing protein</fullName>
    </recommendedName>
</protein>
<dbReference type="RefSeq" id="WP_311682810.1">
    <property type="nucleotide sequence ID" value="NZ_JAVRHM010000005.1"/>
</dbReference>
<organism evidence="3 4">
    <name type="scientific">Autumnicola patrickiae</name>
    <dbReference type="NCBI Taxonomy" id="3075591"/>
    <lineage>
        <taxon>Bacteria</taxon>
        <taxon>Pseudomonadati</taxon>
        <taxon>Bacteroidota</taxon>
        <taxon>Flavobacteriia</taxon>
        <taxon>Flavobacteriales</taxon>
        <taxon>Flavobacteriaceae</taxon>
        <taxon>Autumnicola</taxon>
    </lineage>
</organism>
<feature type="domain" description="HTH cro/C1-type" evidence="2">
    <location>
        <begin position="7"/>
        <end position="37"/>
    </location>
</feature>
<dbReference type="InterPro" id="IPR001387">
    <property type="entry name" value="Cro/C1-type_HTH"/>
</dbReference>
<evidence type="ECO:0000313" key="3">
    <source>
        <dbReference type="EMBL" id="MDT0689343.1"/>
    </source>
</evidence>
<feature type="coiled-coil region" evidence="1">
    <location>
        <begin position="72"/>
        <end position="116"/>
    </location>
</feature>
<reference evidence="3 4" key="1">
    <citation type="submission" date="2023-09" db="EMBL/GenBank/DDBJ databases">
        <authorList>
            <person name="Rey-Velasco X."/>
        </authorList>
    </citation>
    <scope>NUCLEOTIDE SEQUENCE [LARGE SCALE GENOMIC DNA]</scope>
    <source>
        <strain evidence="3 4">F188</strain>
    </source>
</reference>
<keyword evidence="4" id="KW-1185">Reference proteome</keyword>
<dbReference type="InterPro" id="IPR010982">
    <property type="entry name" value="Lambda_DNA-bd_dom_sf"/>
</dbReference>
<comment type="caution">
    <text evidence="3">The sequence shown here is derived from an EMBL/GenBank/DDBJ whole genome shotgun (WGS) entry which is preliminary data.</text>
</comment>
<keyword evidence="1" id="KW-0175">Coiled coil</keyword>
<evidence type="ECO:0000313" key="4">
    <source>
        <dbReference type="Proteomes" id="UP001261624"/>
    </source>
</evidence>
<evidence type="ECO:0000259" key="2">
    <source>
        <dbReference type="PROSITE" id="PS50943"/>
    </source>
</evidence>